<dbReference type="InterPro" id="IPR016072">
    <property type="entry name" value="Skp1_comp_dimer"/>
</dbReference>
<dbReference type="SUPFAM" id="SSF81382">
    <property type="entry name" value="Skp1 dimerisation domain-like"/>
    <property type="match status" value="1"/>
</dbReference>
<dbReference type="InterPro" id="IPR036296">
    <property type="entry name" value="SKP1-like_dim_sf"/>
</dbReference>
<dbReference type="SMART" id="SM00512">
    <property type="entry name" value="Skp1"/>
    <property type="match status" value="1"/>
</dbReference>
<evidence type="ECO:0000313" key="6">
    <source>
        <dbReference type="Proteomes" id="UP001489004"/>
    </source>
</evidence>
<evidence type="ECO:0000256" key="2">
    <source>
        <dbReference type="ARBA" id="ARBA00022786"/>
    </source>
</evidence>
<sequence length="610" mass="66537">MGGEIVTAAQREDTLSGAVDSVCVWVVTHDGCLECVEREVAWLSPYIQAQVLRQGQGIVKTKPVKLPKQVSLEVLQLLLQYCRYHRAPGRSDKERKLFDEKFIRLDTKRLCELTSAADSLDMKPLVDLTSRALARMIEGKTPEEIRETFHLPDDLTEEEKLEPVKNSCDDPRIRLLNRLNAKRRKDLEERKQRELAAHANRLALEGSACEDTRSVEDLLNFIGDDAHRLASLSGQAKKAKPKRKKNTRRKGDAQEGTAGSEAPPDQQCVGASMTADPQGRPVTAASDPGHLEALFPEDGFDDSEGDVELDLEVEDFARRLNADWQVRRQELMLAPMAQRTQCSLHVSPGAVLPVLDTCVHGRTSATAVSQPCHTCPSDCVSHGEQCSDPGDADEHLGVMPSSSKPGHADAAAMAKLLCTFLQRACLHEQIQVKLNPGDPDIEDGNCQWLMTTRGSLARGVGQQQFQGRVRKWVKKWGSAGLATDGTKLALLRWLPTDERTTDRSGPRLPLVIPLKPASNPTPAGSQKQHQQEASAPPPAALHVDQELTAMPAASDSVGAHMQTADQPVSDATMEAHVQASSMAAAGSQAIHDDQGEDTTMQVDEVPTAAI</sequence>
<gene>
    <name evidence="5" type="ORF">WJX72_012316</name>
</gene>
<feature type="region of interest" description="Disordered" evidence="3">
    <location>
        <begin position="498"/>
        <end position="538"/>
    </location>
</feature>
<dbReference type="InterPro" id="IPR001232">
    <property type="entry name" value="SKP1-like"/>
</dbReference>
<feature type="compositionally biased region" description="Polar residues" evidence="3">
    <location>
        <begin position="518"/>
        <end position="533"/>
    </location>
</feature>
<feature type="region of interest" description="Disordered" evidence="3">
    <location>
        <begin position="232"/>
        <end position="283"/>
    </location>
</feature>
<name>A0AAW1R9M7_9CHLO</name>
<keyword evidence="6" id="KW-1185">Reference proteome</keyword>
<comment type="caution">
    <text evidence="5">The sequence shown here is derived from an EMBL/GenBank/DDBJ whole genome shotgun (WGS) entry which is preliminary data.</text>
</comment>
<protein>
    <recommendedName>
        <fullName evidence="4">SKP1 component dimerisation domain-containing protein</fullName>
    </recommendedName>
</protein>
<dbReference type="InterPro" id="IPR016897">
    <property type="entry name" value="SKP1"/>
</dbReference>
<feature type="domain" description="SKP1 component dimerisation" evidence="4">
    <location>
        <begin position="123"/>
        <end position="160"/>
    </location>
</feature>
<feature type="compositionally biased region" description="Basic residues" evidence="3">
    <location>
        <begin position="237"/>
        <end position="248"/>
    </location>
</feature>
<dbReference type="Proteomes" id="UP001489004">
    <property type="component" value="Unassembled WGS sequence"/>
</dbReference>
<evidence type="ECO:0000313" key="5">
    <source>
        <dbReference type="EMBL" id="KAK9830534.1"/>
    </source>
</evidence>
<evidence type="ECO:0000256" key="1">
    <source>
        <dbReference type="ARBA" id="ARBA00009993"/>
    </source>
</evidence>
<comment type="similarity">
    <text evidence="1">Belongs to the SKP1 family.</text>
</comment>
<dbReference type="PANTHER" id="PTHR11165">
    <property type="entry name" value="SKP1"/>
    <property type="match status" value="1"/>
</dbReference>
<dbReference type="GO" id="GO:0006511">
    <property type="term" value="P:ubiquitin-dependent protein catabolic process"/>
    <property type="evidence" value="ECO:0007669"/>
    <property type="project" value="InterPro"/>
</dbReference>
<dbReference type="InterPro" id="IPR011333">
    <property type="entry name" value="SKP1/BTB/POZ_sf"/>
</dbReference>
<dbReference type="SUPFAM" id="SSF54695">
    <property type="entry name" value="POZ domain"/>
    <property type="match status" value="1"/>
</dbReference>
<dbReference type="Pfam" id="PF01466">
    <property type="entry name" value="Skp1"/>
    <property type="match status" value="1"/>
</dbReference>
<dbReference type="EMBL" id="JALJOR010000001">
    <property type="protein sequence ID" value="KAK9830534.1"/>
    <property type="molecule type" value="Genomic_DNA"/>
</dbReference>
<evidence type="ECO:0000259" key="4">
    <source>
        <dbReference type="Pfam" id="PF01466"/>
    </source>
</evidence>
<dbReference type="AlphaFoldDB" id="A0AAW1R9M7"/>
<reference evidence="5 6" key="1">
    <citation type="journal article" date="2024" name="Nat. Commun.">
        <title>Phylogenomics reveals the evolutionary origins of lichenization in chlorophyte algae.</title>
        <authorList>
            <person name="Puginier C."/>
            <person name="Libourel C."/>
            <person name="Otte J."/>
            <person name="Skaloud P."/>
            <person name="Haon M."/>
            <person name="Grisel S."/>
            <person name="Petersen M."/>
            <person name="Berrin J.G."/>
            <person name="Delaux P.M."/>
            <person name="Dal Grande F."/>
            <person name="Keller J."/>
        </authorList>
    </citation>
    <scope>NUCLEOTIDE SEQUENCE [LARGE SCALE GENOMIC DNA]</scope>
    <source>
        <strain evidence="5 6">SAG 2043</strain>
    </source>
</reference>
<organism evidence="5 6">
    <name type="scientific">[Myrmecia] bisecta</name>
    <dbReference type="NCBI Taxonomy" id="41462"/>
    <lineage>
        <taxon>Eukaryota</taxon>
        <taxon>Viridiplantae</taxon>
        <taxon>Chlorophyta</taxon>
        <taxon>core chlorophytes</taxon>
        <taxon>Trebouxiophyceae</taxon>
        <taxon>Trebouxiales</taxon>
        <taxon>Trebouxiaceae</taxon>
        <taxon>Myrmecia</taxon>
    </lineage>
</organism>
<dbReference type="GO" id="GO:0009867">
    <property type="term" value="P:jasmonic acid mediated signaling pathway"/>
    <property type="evidence" value="ECO:0007669"/>
    <property type="project" value="UniProtKB-ARBA"/>
</dbReference>
<dbReference type="Gene3D" id="3.30.710.10">
    <property type="entry name" value="Potassium Channel Kv1.1, Chain A"/>
    <property type="match status" value="1"/>
</dbReference>
<evidence type="ECO:0000256" key="3">
    <source>
        <dbReference type="SAM" id="MobiDB-lite"/>
    </source>
</evidence>
<proteinExistence type="inferred from homology"/>
<keyword evidence="2" id="KW-0833">Ubl conjugation pathway</keyword>
<accession>A0AAW1R9M7</accession>